<dbReference type="AlphaFoldDB" id="Q0US42"/>
<dbReference type="InParanoid" id="Q0US42"/>
<dbReference type="Proteomes" id="UP000001055">
    <property type="component" value="Unassembled WGS sequence"/>
</dbReference>
<evidence type="ECO:0000256" key="1">
    <source>
        <dbReference type="SAM" id="MobiDB-lite"/>
    </source>
</evidence>
<evidence type="ECO:0000313" key="2">
    <source>
        <dbReference type="EMBL" id="EAT87813.1"/>
    </source>
</evidence>
<dbReference type="GeneID" id="5972703"/>
<accession>Q0US42</accession>
<feature type="region of interest" description="Disordered" evidence="1">
    <location>
        <begin position="180"/>
        <end position="219"/>
    </location>
</feature>
<name>Q0US42_PHANO</name>
<dbReference type="KEGG" id="pno:SNOG_05422"/>
<dbReference type="EMBL" id="CH445331">
    <property type="protein sequence ID" value="EAT87813.1"/>
    <property type="molecule type" value="Genomic_DNA"/>
</dbReference>
<proteinExistence type="predicted"/>
<gene>
    <name evidence="2" type="ORF">SNOG_05422</name>
</gene>
<evidence type="ECO:0000313" key="3">
    <source>
        <dbReference type="Proteomes" id="UP000001055"/>
    </source>
</evidence>
<reference evidence="3" key="1">
    <citation type="journal article" date="2007" name="Plant Cell">
        <title>Dothideomycete-plant interactions illuminated by genome sequencing and EST analysis of the wheat pathogen Stagonospora nodorum.</title>
        <authorList>
            <person name="Hane J.K."/>
            <person name="Lowe R.G."/>
            <person name="Solomon P.S."/>
            <person name="Tan K.C."/>
            <person name="Schoch C.L."/>
            <person name="Spatafora J.W."/>
            <person name="Crous P.W."/>
            <person name="Kodira C."/>
            <person name="Birren B.W."/>
            <person name="Galagan J.E."/>
            <person name="Torriani S.F."/>
            <person name="McDonald B.A."/>
            <person name="Oliver R.P."/>
        </authorList>
    </citation>
    <scope>NUCLEOTIDE SEQUENCE [LARGE SCALE GENOMIC DNA]</scope>
    <source>
        <strain evidence="3">SN15 / ATCC MYA-4574 / FGSC 10173</strain>
    </source>
</reference>
<dbReference type="VEuPathDB" id="FungiDB:JI435_054220"/>
<dbReference type="RefSeq" id="XP_001795828.1">
    <property type="nucleotide sequence ID" value="XM_001795776.1"/>
</dbReference>
<protein>
    <submittedName>
        <fullName evidence="2">Uncharacterized protein</fullName>
    </submittedName>
</protein>
<organism evidence="2 3">
    <name type="scientific">Phaeosphaeria nodorum (strain SN15 / ATCC MYA-4574 / FGSC 10173)</name>
    <name type="common">Glume blotch fungus</name>
    <name type="synonym">Parastagonospora nodorum</name>
    <dbReference type="NCBI Taxonomy" id="321614"/>
    <lineage>
        <taxon>Eukaryota</taxon>
        <taxon>Fungi</taxon>
        <taxon>Dikarya</taxon>
        <taxon>Ascomycota</taxon>
        <taxon>Pezizomycotina</taxon>
        <taxon>Dothideomycetes</taxon>
        <taxon>Pleosporomycetidae</taxon>
        <taxon>Pleosporales</taxon>
        <taxon>Pleosporineae</taxon>
        <taxon>Phaeosphaeriaceae</taxon>
        <taxon>Parastagonospora</taxon>
    </lineage>
</organism>
<sequence>MAGSLEKHGRLTLVQTVERQLMQALWDFEDCQGAAGACSLSSHRRTIVTPEHQDDMVSCHSARLLPPGGGNTGDMHDICSCTVHWHHYSVMFPTPLRVNTPWFMVYGSPESLEQRPATASRQWERPRDTGLLALPVLVVSQMRGSWASNWHNDAQGTRADAPASFVILLHGQCSAVEPLHSQTDPASASHHITHGHWTTPPIPDTHHPRSQRQSTAYPRPRIAIANTNPVQGRTLPSLRNGTPTGVSLSSRRTAISRLQIQFLQTPLLHALLGSHARGLLKAGTGGGTTAPLAHALVEHCHRHAGDGKGSLEDKGCHVAVGTRMGTRTCVSANAAEALEGIMTLPASDLPQAREICTRVDLEKIFELSRETVMCMPIVEEAPPTPVMA</sequence>